<keyword evidence="15" id="KW-0040">ANK repeat</keyword>
<keyword evidence="7" id="KW-0573">Peptidoglycan synthesis</keyword>
<comment type="catalytic activity">
    <reaction evidence="13">
        <text>phosphoenolpyruvate + UDP-N-acetyl-alpha-D-glucosamine = UDP-N-acetyl-3-O-(1-carboxyvinyl)-alpha-D-glucosamine + phosphate</text>
        <dbReference type="Rhea" id="RHEA:18681"/>
        <dbReference type="ChEBI" id="CHEBI:43474"/>
        <dbReference type="ChEBI" id="CHEBI:57705"/>
        <dbReference type="ChEBI" id="CHEBI:58702"/>
        <dbReference type="ChEBI" id="CHEBI:68483"/>
        <dbReference type="EC" id="2.5.1.7"/>
    </reaction>
</comment>
<keyword evidence="6" id="KW-0133">Cell shape</keyword>
<feature type="domain" description="Enolpyruvate transferase" evidence="16">
    <location>
        <begin position="8"/>
        <end position="349"/>
    </location>
</feature>
<protein>
    <recommendedName>
        <fullName evidence="12 14">UDP-N-acetylglucosamine 1-carboxyvinyltransferase</fullName>
        <ecNumber evidence="11 14">2.5.1.7</ecNumber>
    </recommendedName>
</protein>
<evidence type="ECO:0000256" key="9">
    <source>
        <dbReference type="ARBA" id="ARBA00023316"/>
    </source>
</evidence>
<dbReference type="CDD" id="cd01555">
    <property type="entry name" value="UdpNAET"/>
    <property type="match status" value="1"/>
</dbReference>
<evidence type="ECO:0000256" key="4">
    <source>
        <dbReference type="ARBA" id="ARBA00022618"/>
    </source>
</evidence>
<dbReference type="InterPro" id="IPR001986">
    <property type="entry name" value="Enolpyruvate_Tfrase_dom"/>
</dbReference>
<reference evidence="17 18" key="1">
    <citation type="submission" date="2017-09" db="EMBL/GenBank/DDBJ databases">
        <title>Depth-based differentiation of microbial function through sediment-hosted aquifers and enrichment of novel symbionts in the deep terrestrial subsurface.</title>
        <authorList>
            <person name="Probst A.J."/>
            <person name="Ladd B."/>
            <person name="Jarett J.K."/>
            <person name="Geller-Mcgrath D.E."/>
            <person name="Sieber C.M."/>
            <person name="Emerson J.B."/>
            <person name="Anantharaman K."/>
            <person name="Thomas B.C."/>
            <person name="Malmstrom R."/>
            <person name="Stieglmeier M."/>
            <person name="Klingl A."/>
            <person name="Woyke T."/>
            <person name="Ryan C.M."/>
            <person name="Banfield J.F."/>
        </authorList>
    </citation>
    <scope>NUCLEOTIDE SEQUENCE [LARGE SCALE GENOMIC DNA]</scope>
    <source>
        <strain evidence="17">CG22_combo_CG10-13_8_21_14_all_39_9</strain>
    </source>
</reference>
<dbReference type="PANTHER" id="PTHR43783:SF1">
    <property type="entry name" value="UDP-N-ACETYLGLUCOSAMINE 1-CARBOXYVINYLTRANSFERASE"/>
    <property type="match status" value="1"/>
</dbReference>
<dbReference type="InterPro" id="IPR013792">
    <property type="entry name" value="RNA3'P_cycl/enolpyr_Trfase_a/b"/>
</dbReference>
<dbReference type="InterPro" id="IPR002110">
    <property type="entry name" value="Ankyrin_rpt"/>
</dbReference>
<dbReference type="InterPro" id="IPR036968">
    <property type="entry name" value="Enolpyruvate_Tfrase_sf"/>
</dbReference>
<accession>A0A2H0CZZ0</accession>
<gene>
    <name evidence="17" type="primary">murA</name>
    <name evidence="17" type="ORF">COW86_03510</name>
</gene>
<feature type="non-terminal residue" evidence="17">
    <location>
        <position position="351"/>
    </location>
</feature>
<dbReference type="PROSITE" id="PS50088">
    <property type="entry name" value="ANK_REPEAT"/>
    <property type="match status" value="1"/>
</dbReference>
<evidence type="ECO:0000256" key="15">
    <source>
        <dbReference type="PROSITE-ProRule" id="PRU00023"/>
    </source>
</evidence>
<comment type="similarity">
    <text evidence="10">Belongs to the EPSP synthase family. MurA subfamily.</text>
</comment>
<evidence type="ECO:0000256" key="10">
    <source>
        <dbReference type="ARBA" id="ARBA00038367"/>
    </source>
</evidence>
<comment type="caution">
    <text evidence="17">The sequence shown here is derived from an EMBL/GenBank/DDBJ whole genome shotgun (WGS) entry which is preliminary data.</text>
</comment>
<keyword evidence="8" id="KW-0131">Cell cycle</keyword>
<evidence type="ECO:0000256" key="13">
    <source>
        <dbReference type="ARBA" id="ARBA00047527"/>
    </source>
</evidence>
<dbReference type="GO" id="GO:0008360">
    <property type="term" value="P:regulation of cell shape"/>
    <property type="evidence" value="ECO:0007669"/>
    <property type="project" value="UniProtKB-KW"/>
</dbReference>
<evidence type="ECO:0000259" key="16">
    <source>
        <dbReference type="Pfam" id="PF00275"/>
    </source>
</evidence>
<comment type="pathway">
    <text evidence="2">Cell wall biogenesis; peptidoglycan biosynthesis.</text>
</comment>
<organism evidence="17 18">
    <name type="scientific">Candidatus Kuenenbacteria bacterium CG22_combo_CG10-13_8_21_14_all_39_9</name>
    <dbReference type="NCBI Taxonomy" id="1974621"/>
    <lineage>
        <taxon>Bacteria</taxon>
        <taxon>Candidatus Kueneniibacteriota</taxon>
    </lineage>
</organism>
<sequence>MSERFIINGKKELKGEIQVRGAKNAAGALLAATLLTDKECILDNLPKVSDILNLLDILKKLGKEIEWLEERKVRIRGGDIAPAKLDFEKISKSRVSVLLMGALLPRIKEFKFSRPGGDRIGLRPITTHLQAFKELGAEISEEGDFYYFRFKEKLRGKEIILPEFSVTATENLIMASTLATGETIIKGAASEPQVQDLVKMLLEMGAEIEGIGTHTLKIKGVKILEGTEHKIIPDPLEAGTFIIVGAATGGKIRVRNIIPEHLDLFLAKLQEIGVELKGDENSIEVSGSLNLKPARVQALPYPGFPTDLLPLIIPLLTQAEGKSLIHDPLYENRLNFVHQLRKMGADIEIVD</sequence>
<dbReference type="GO" id="GO:0005737">
    <property type="term" value="C:cytoplasm"/>
    <property type="evidence" value="ECO:0007669"/>
    <property type="project" value="UniProtKB-SubCell"/>
</dbReference>
<dbReference type="SUPFAM" id="SSF55205">
    <property type="entry name" value="EPT/RTPC-like"/>
    <property type="match status" value="1"/>
</dbReference>
<dbReference type="GO" id="GO:0051301">
    <property type="term" value="P:cell division"/>
    <property type="evidence" value="ECO:0007669"/>
    <property type="project" value="UniProtKB-KW"/>
</dbReference>
<dbReference type="AlphaFoldDB" id="A0A2H0CZZ0"/>
<evidence type="ECO:0000256" key="7">
    <source>
        <dbReference type="ARBA" id="ARBA00022984"/>
    </source>
</evidence>
<dbReference type="InterPro" id="IPR050068">
    <property type="entry name" value="MurA_subfamily"/>
</dbReference>
<evidence type="ECO:0000256" key="1">
    <source>
        <dbReference type="ARBA" id="ARBA00004496"/>
    </source>
</evidence>
<name>A0A2H0CZZ0_9BACT</name>
<dbReference type="GO" id="GO:0009252">
    <property type="term" value="P:peptidoglycan biosynthetic process"/>
    <property type="evidence" value="ECO:0007669"/>
    <property type="project" value="UniProtKB-UniRule"/>
</dbReference>
<keyword evidence="4" id="KW-0132">Cell division</keyword>
<evidence type="ECO:0000256" key="3">
    <source>
        <dbReference type="ARBA" id="ARBA00022490"/>
    </source>
</evidence>
<proteinExistence type="inferred from homology"/>
<dbReference type="InterPro" id="IPR005750">
    <property type="entry name" value="UDP_GlcNAc_COvinyl_MurA"/>
</dbReference>
<dbReference type="GO" id="GO:0071555">
    <property type="term" value="P:cell wall organization"/>
    <property type="evidence" value="ECO:0007669"/>
    <property type="project" value="UniProtKB-KW"/>
</dbReference>
<keyword evidence="9" id="KW-0961">Cell wall biogenesis/degradation</keyword>
<dbReference type="GO" id="GO:0019277">
    <property type="term" value="P:UDP-N-acetylgalactosamine biosynthetic process"/>
    <property type="evidence" value="ECO:0007669"/>
    <property type="project" value="InterPro"/>
</dbReference>
<feature type="repeat" description="ANK" evidence="15">
    <location>
        <begin position="180"/>
        <end position="213"/>
    </location>
</feature>
<keyword evidence="3" id="KW-0963">Cytoplasm</keyword>
<evidence type="ECO:0000256" key="8">
    <source>
        <dbReference type="ARBA" id="ARBA00023306"/>
    </source>
</evidence>
<evidence type="ECO:0000256" key="5">
    <source>
        <dbReference type="ARBA" id="ARBA00022679"/>
    </source>
</evidence>
<evidence type="ECO:0000256" key="11">
    <source>
        <dbReference type="ARBA" id="ARBA00039108"/>
    </source>
</evidence>
<evidence type="ECO:0000256" key="2">
    <source>
        <dbReference type="ARBA" id="ARBA00004752"/>
    </source>
</evidence>
<dbReference type="EMBL" id="PCTN01000152">
    <property type="protein sequence ID" value="PIP75487.1"/>
    <property type="molecule type" value="Genomic_DNA"/>
</dbReference>
<keyword evidence="5 17" id="KW-0808">Transferase</keyword>
<dbReference type="Proteomes" id="UP000230159">
    <property type="component" value="Unassembled WGS sequence"/>
</dbReference>
<dbReference type="NCBIfam" id="NF006873">
    <property type="entry name" value="PRK09369.1"/>
    <property type="match status" value="1"/>
</dbReference>
<evidence type="ECO:0000256" key="14">
    <source>
        <dbReference type="NCBIfam" id="TIGR01072"/>
    </source>
</evidence>
<dbReference type="GO" id="GO:0008760">
    <property type="term" value="F:UDP-N-acetylglucosamine 1-carboxyvinyltransferase activity"/>
    <property type="evidence" value="ECO:0007669"/>
    <property type="project" value="UniProtKB-UniRule"/>
</dbReference>
<evidence type="ECO:0000256" key="12">
    <source>
        <dbReference type="ARBA" id="ARBA00039754"/>
    </source>
</evidence>
<dbReference type="EC" id="2.5.1.7" evidence="11 14"/>
<evidence type="ECO:0000256" key="6">
    <source>
        <dbReference type="ARBA" id="ARBA00022960"/>
    </source>
</evidence>
<evidence type="ECO:0000313" key="18">
    <source>
        <dbReference type="Proteomes" id="UP000230159"/>
    </source>
</evidence>
<dbReference type="PANTHER" id="PTHR43783">
    <property type="entry name" value="UDP-N-ACETYLGLUCOSAMINE 1-CARBOXYVINYLTRANSFERASE"/>
    <property type="match status" value="1"/>
</dbReference>
<dbReference type="NCBIfam" id="TIGR01072">
    <property type="entry name" value="murA"/>
    <property type="match status" value="1"/>
</dbReference>
<comment type="subcellular location">
    <subcellularLocation>
        <location evidence="1">Cytoplasm</location>
    </subcellularLocation>
</comment>
<dbReference type="Pfam" id="PF00275">
    <property type="entry name" value="EPSP_synthase"/>
    <property type="match status" value="1"/>
</dbReference>
<dbReference type="Gene3D" id="3.65.10.10">
    <property type="entry name" value="Enolpyruvate transferase domain"/>
    <property type="match status" value="2"/>
</dbReference>
<evidence type="ECO:0000313" key="17">
    <source>
        <dbReference type="EMBL" id="PIP75487.1"/>
    </source>
</evidence>